<accession>X1JEY6</accession>
<dbReference type="EMBL" id="BARU01034849">
    <property type="protein sequence ID" value="GAH68328.1"/>
    <property type="molecule type" value="Genomic_DNA"/>
</dbReference>
<organism evidence="1">
    <name type="scientific">marine sediment metagenome</name>
    <dbReference type="NCBI Taxonomy" id="412755"/>
    <lineage>
        <taxon>unclassified sequences</taxon>
        <taxon>metagenomes</taxon>
        <taxon>ecological metagenomes</taxon>
    </lineage>
</organism>
<dbReference type="AlphaFoldDB" id="X1JEY6"/>
<comment type="caution">
    <text evidence="1">The sequence shown here is derived from an EMBL/GenBank/DDBJ whole genome shotgun (WGS) entry which is preliminary data.</text>
</comment>
<proteinExistence type="predicted"/>
<feature type="non-terminal residue" evidence="1">
    <location>
        <position position="256"/>
    </location>
</feature>
<name>X1JEY6_9ZZZZ</name>
<evidence type="ECO:0000313" key="1">
    <source>
        <dbReference type="EMBL" id="GAH68328.1"/>
    </source>
</evidence>
<feature type="non-terminal residue" evidence="1">
    <location>
        <position position="1"/>
    </location>
</feature>
<protein>
    <submittedName>
        <fullName evidence="1">Uncharacterized protein</fullName>
    </submittedName>
</protein>
<gene>
    <name evidence="1" type="ORF">S03H2_54642</name>
</gene>
<reference evidence="1" key="1">
    <citation type="journal article" date="2014" name="Front. Microbiol.">
        <title>High frequency of phylogenetically diverse reductive dehalogenase-homologous genes in deep subseafloor sedimentary metagenomes.</title>
        <authorList>
            <person name="Kawai M."/>
            <person name="Futagami T."/>
            <person name="Toyoda A."/>
            <person name="Takaki Y."/>
            <person name="Nishi S."/>
            <person name="Hori S."/>
            <person name="Arai W."/>
            <person name="Tsubouchi T."/>
            <person name="Morono Y."/>
            <person name="Uchiyama I."/>
            <person name="Ito T."/>
            <person name="Fujiyama A."/>
            <person name="Inagaki F."/>
            <person name="Takami H."/>
        </authorList>
    </citation>
    <scope>NUCLEOTIDE SEQUENCE</scope>
    <source>
        <strain evidence="1">Expedition CK06-06</strain>
    </source>
</reference>
<sequence length="256" mass="30095">RQEKIIAEKSFIEIEKGIPANMSEEQASESEKSLAKKVAGTLGRGVVKGVKKLVRYSKKQRQIRKWKDAILRRMKMSHLKNLCFEQKVSIKKTELREDKNGELYWKEFNCTKRDLVSRLKNRASLKTIISFAQRNHIRIKDVLADRENKMRDWELKKLDDKTKKDRSNFLLQLEKAIREFIPMRHYDKELPYQDTLASVLRKEFPSTRIEVPRGSTRPDIVVRGVAIEIKGPTGMKDLQTIADKCLRYPQYYPRGM</sequence>